<comment type="caution">
    <text evidence="2">The sequence shown here is derived from an EMBL/GenBank/DDBJ whole genome shotgun (WGS) entry which is preliminary data.</text>
</comment>
<evidence type="ECO:0000313" key="3">
    <source>
        <dbReference type="Proteomes" id="UP001568698"/>
    </source>
</evidence>
<dbReference type="EMBL" id="JBGLYH010000098">
    <property type="protein sequence ID" value="MEZ7198810.1"/>
    <property type="molecule type" value="Genomic_DNA"/>
</dbReference>
<keyword evidence="1" id="KW-0812">Transmembrane</keyword>
<keyword evidence="3" id="KW-1185">Reference proteome</keyword>
<feature type="transmembrane region" description="Helical" evidence="1">
    <location>
        <begin position="9"/>
        <end position="25"/>
    </location>
</feature>
<evidence type="ECO:0008006" key="4">
    <source>
        <dbReference type="Google" id="ProtNLM"/>
    </source>
</evidence>
<gene>
    <name evidence="2" type="ORF">AB6M95_18840</name>
</gene>
<accession>A0ABV4K856</accession>
<evidence type="ECO:0000313" key="2">
    <source>
        <dbReference type="EMBL" id="MEZ7198810.1"/>
    </source>
</evidence>
<reference evidence="2 3" key="1">
    <citation type="submission" date="2024-08" db="EMBL/GenBank/DDBJ databases">
        <title>Sulfate-reducing bacteria isolated from formation water of the oil field in Kazakhstan and description of Pseudodesulfovibrio sp.</title>
        <authorList>
            <person name="Bidzhieva S.K."/>
            <person name="Tourova T.P."/>
            <person name="Grouzdev D.S."/>
            <person name="Beletsky A.V."/>
            <person name="Sokolova D.S."/>
            <person name="Samigullina S.R."/>
            <person name="Poltaraus A.B."/>
            <person name="Avtukh A.N."/>
            <person name="Tereshina V.M."/>
            <person name="Zhaparov N.S."/>
            <person name="Mardanov A.V."/>
            <person name="Nazina T.N."/>
        </authorList>
    </citation>
    <scope>NUCLEOTIDE SEQUENCE [LARGE SCALE GENOMIC DNA]</scope>
    <source>
        <strain evidence="2 3">9FUS</strain>
    </source>
</reference>
<protein>
    <recommendedName>
        <fullName evidence="4">TM2 domain-containing protein</fullName>
    </recommendedName>
</protein>
<feature type="transmembrane region" description="Helical" evidence="1">
    <location>
        <begin position="31"/>
        <end position="53"/>
    </location>
</feature>
<dbReference type="RefSeq" id="WP_371388287.1">
    <property type="nucleotide sequence ID" value="NZ_JBGLYH010000098.1"/>
</dbReference>
<keyword evidence="1" id="KW-1133">Transmembrane helix</keyword>
<dbReference type="Proteomes" id="UP001568698">
    <property type="component" value="Unassembled WGS sequence"/>
</dbReference>
<feature type="transmembrane region" description="Helical" evidence="1">
    <location>
        <begin position="65"/>
        <end position="89"/>
    </location>
</feature>
<name>A0ABV4K856_9BACT</name>
<keyword evidence="1" id="KW-0472">Membrane</keyword>
<evidence type="ECO:0000256" key="1">
    <source>
        <dbReference type="SAM" id="Phobius"/>
    </source>
</evidence>
<organism evidence="2 3">
    <name type="scientific">Pseudodesulfovibrio karagichevae</name>
    <dbReference type="NCBI Taxonomy" id="3239305"/>
    <lineage>
        <taxon>Bacteria</taxon>
        <taxon>Pseudomonadati</taxon>
        <taxon>Thermodesulfobacteriota</taxon>
        <taxon>Desulfovibrionia</taxon>
        <taxon>Desulfovibrionales</taxon>
        <taxon>Desulfovibrionaceae</taxon>
    </lineage>
</organism>
<sequence>MSEVEQKKGFSWLGLLFGGAYYAGYGKVAKGLIMAVISFIPLTAIPVNIYAAIKAKKQLPVGNQPFNWGMAILAFCIPAVLGAGILFLAQGGMARAYTEADFRSDASGYWRVQSSGEQVGFDLRQRPYASIVNGSRYPLEMVRFIPKDEDGYCSMVLALTTGDLLSLGFVPESDSKTMSLSRVGAPVEILLFMRKL</sequence>
<proteinExistence type="predicted"/>